<comment type="subcellular location">
    <subcellularLocation>
        <location evidence="1">Membrane</location>
        <topology evidence="1">Multi-pass membrane protein</topology>
    </subcellularLocation>
</comment>
<accession>A0A194UN36</accession>
<dbReference type="SUPFAM" id="SSF103473">
    <property type="entry name" value="MFS general substrate transporter"/>
    <property type="match status" value="1"/>
</dbReference>
<dbReference type="OrthoDB" id="2985014at2759"/>
<feature type="transmembrane region" description="Helical" evidence="6">
    <location>
        <begin position="103"/>
        <end position="128"/>
    </location>
</feature>
<evidence type="ECO:0000313" key="8">
    <source>
        <dbReference type="Proteomes" id="UP000078576"/>
    </source>
</evidence>
<feature type="transmembrane region" description="Helical" evidence="6">
    <location>
        <begin position="25"/>
        <end position="49"/>
    </location>
</feature>
<dbReference type="Proteomes" id="UP000078576">
    <property type="component" value="Unassembled WGS sequence"/>
</dbReference>
<dbReference type="AlphaFoldDB" id="A0A194UN36"/>
<evidence type="ECO:0000256" key="1">
    <source>
        <dbReference type="ARBA" id="ARBA00004141"/>
    </source>
</evidence>
<feature type="transmembrane region" description="Helical" evidence="6">
    <location>
        <begin position="140"/>
        <end position="162"/>
    </location>
</feature>
<dbReference type="EMBL" id="KN714667">
    <property type="protein sequence ID" value="KUI53080.1"/>
    <property type="molecule type" value="Genomic_DNA"/>
</dbReference>
<keyword evidence="5 6" id="KW-0472">Membrane</keyword>
<protein>
    <recommendedName>
        <fullName evidence="9">High-affinity nicotinic acid transporter</fullName>
    </recommendedName>
</protein>
<dbReference type="PANTHER" id="PTHR43791:SF51">
    <property type="entry name" value="MAJOR FACILITATOR SUPERFAMILY (MFS) PROFILE DOMAIN-CONTAINING PROTEIN"/>
    <property type="match status" value="1"/>
</dbReference>
<feature type="transmembrane region" description="Helical" evidence="6">
    <location>
        <begin position="371"/>
        <end position="389"/>
    </location>
</feature>
<keyword evidence="2" id="KW-0813">Transport</keyword>
<evidence type="ECO:0000256" key="4">
    <source>
        <dbReference type="ARBA" id="ARBA00022989"/>
    </source>
</evidence>
<dbReference type="InterPro" id="IPR011701">
    <property type="entry name" value="MFS"/>
</dbReference>
<proteinExistence type="predicted"/>
<feature type="transmembrane region" description="Helical" evidence="6">
    <location>
        <begin position="69"/>
        <end position="91"/>
    </location>
</feature>
<evidence type="ECO:0000256" key="6">
    <source>
        <dbReference type="SAM" id="Phobius"/>
    </source>
</evidence>
<feature type="transmembrane region" description="Helical" evidence="6">
    <location>
        <begin position="251"/>
        <end position="269"/>
    </location>
</feature>
<feature type="transmembrane region" description="Helical" evidence="6">
    <location>
        <begin position="276"/>
        <end position="296"/>
    </location>
</feature>
<dbReference type="GO" id="GO:0016020">
    <property type="term" value="C:membrane"/>
    <property type="evidence" value="ECO:0007669"/>
    <property type="project" value="UniProtKB-SubCell"/>
</dbReference>
<sequence length="421" mass="46890">MSTQTLDTSNPDSLKSAHRKADIRLLAWYSFVYLIMRAHVSNISNAAIINLEQGDGIKKQLGHLTSEQWAWVLSIFYYPYMLLEPFATLALKRFTPRLWMARIMVTWAFFYASGMFSGTISGLLAYAISFMNGASGLAGWRWVFILEGIPAVLCGIYTFFYLPNYPETASFLSEAEKQAVVADLPRQAPSMAAKNMDFSEIKALLKNPTFIPFLVIWITHGIGGFGITFVLPTVIYDLGISDTAISQLMTMPAYGFVFFILLTLGYLTHTKRLNPWAVGIVLHVGQIICYILLITIDNSTAKYILVVVATATTACFFPILWPERIRDTSGATNAGLAIGMTNAITQLDGVIGPQLYQSKFGPSYKVSYCTSIGLLTVTMLTMCLTWFLISRKDKRARLAISVQEENVESSDEKIEGRQPEV</sequence>
<dbReference type="PANTHER" id="PTHR43791">
    <property type="entry name" value="PERMEASE-RELATED"/>
    <property type="match status" value="1"/>
</dbReference>
<evidence type="ECO:0000313" key="7">
    <source>
        <dbReference type="EMBL" id="KUI53080.1"/>
    </source>
</evidence>
<evidence type="ECO:0000256" key="2">
    <source>
        <dbReference type="ARBA" id="ARBA00022448"/>
    </source>
</evidence>
<gene>
    <name evidence="7" type="ORF">VP1G_00312</name>
</gene>
<dbReference type="InterPro" id="IPR036259">
    <property type="entry name" value="MFS_trans_sf"/>
</dbReference>
<feature type="transmembrane region" description="Helical" evidence="6">
    <location>
        <begin position="333"/>
        <end position="351"/>
    </location>
</feature>
<keyword evidence="8" id="KW-1185">Reference proteome</keyword>
<feature type="transmembrane region" description="Helical" evidence="6">
    <location>
        <begin position="302"/>
        <end position="321"/>
    </location>
</feature>
<dbReference type="Gene3D" id="1.20.1250.20">
    <property type="entry name" value="MFS general substrate transporter like domains"/>
    <property type="match status" value="1"/>
</dbReference>
<keyword evidence="3 6" id="KW-0812">Transmembrane</keyword>
<reference evidence="8" key="1">
    <citation type="submission" date="2014-12" db="EMBL/GenBank/DDBJ databases">
        <title>Genome Sequence of Valsa Canker Pathogens Uncovers a Specific Adaption of Colonization on Woody Bark.</title>
        <authorList>
            <person name="Yin Z."/>
            <person name="Liu H."/>
            <person name="Gao X."/>
            <person name="Li Z."/>
            <person name="Song N."/>
            <person name="Ke X."/>
            <person name="Dai Q."/>
            <person name="Wu Y."/>
            <person name="Sun Y."/>
            <person name="Xu J.-R."/>
            <person name="Kang Z.K."/>
            <person name="Wang L."/>
            <person name="Huang L."/>
        </authorList>
    </citation>
    <scope>NUCLEOTIDE SEQUENCE [LARGE SCALE GENOMIC DNA]</scope>
    <source>
        <strain evidence="8">SXYL134</strain>
    </source>
</reference>
<organism evidence="7 8">
    <name type="scientific">Cytospora mali</name>
    <name type="common">Apple Valsa canker fungus</name>
    <name type="synonym">Valsa mali</name>
    <dbReference type="NCBI Taxonomy" id="578113"/>
    <lineage>
        <taxon>Eukaryota</taxon>
        <taxon>Fungi</taxon>
        <taxon>Dikarya</taxon>
        <taxon>Ascomycota</taxon>
        <taxon>Pezizomycotina</taxon>
        <taxon>Sordariomycetes</taxon>
        <taxon>Sordariomycetidae</taxon>
        <taxon>Diaporthales</taxon>
        <taxon>Cytosporaceae</taxon>
        <taxon>Cytospora</taxon>
    </lineage>
</organism>
<feature type="transmembrane region" description="Helical" evidence="6">
    <location>
        <begin position="210"/>
        <end position="231"/>
    </location>
</feature>
<keyword evidence="4 6" id="KW-1133">Transmembrane helix</keyword>
<evidence type="ECO:0000256" key="5">
    <source>
        <dbReference type="ARBA" id="ARBA00023136"/>
    </source>
</evidence>
<name>A0A194UN36_CYTMA</name>
<dbReference type="Pfam" id="PF07690">
    <property type="entry name" value="MFS_1"/>
    <property type="match status" value="1"/>
</dbReference>
<evidence type="ECO:0000256" key="3">
    <source>
        <dbReference type="ARBA" id="ARBA00022692"/>
    </source>
</evidence>
<evidence type="ECO:0008006" key="9">
    <source>
        <dbReference type="Google" id="ProtNLM"/>
    </source>
</evidence>
<dbReference type="GO" id="GO:0022857">
    <property type="term" value="F:transmembrane transporter activity"/>
    <property type="evidence" value="ECO:0007669"/>
    <property type="project" value="InterPro"/>
</dbReference>